<organism evidence="1 2">
    <name type="scientific">Phytophthora boehmeriae</name>
    <dbReference type="NCBI Taxonomy" id="109152"/>
    <lineage>
        <taxon>Eukaryota</taxon>
        <taxon>Sar</taxon>
        <taxon>Stramenopiles</taxon>
        <taxon>Oomycota</taxon>
        <taxon>Peronosporomycetes</taxon>
        <taxon>Peronosporales</taxon>
        <taxon>Peronosporaceae</taxon>
        <taxon>Phytophthora</taxon>
    </lineage>
</organism>
<protein>
    <submittedName>
        <fullName evidence="1">Uncharacterized protein</fullName>
    </submittedName>
</protein>
<gene>
    <name evidence="1" type="ORF">PHYBOEH_006489</name>
</gene>
<reference evidence="1" key="1">
    <citation type="submission" date="2021-02" db="EMBL/GenBank/DDBJ databases">
        <authorList>
            <person name="Palmer J.M."/>
        </authorList>
    </citation>
    <scope>NUCLEOTIDE SEQUENCE</scope>
    <source>
        <strain evidence="1">SCRP23</strain>
    </source>
</reference>
<comment type="caution">
    <text evidence="1">The sequence shown here is derived from an EMBL/GenBank/DDBJ whole genome shotgun (WGS) entry which is preliminary data.</text>
</comment>
<name>A0A8T1WHP2_9STRA</name>
<proteinExistence type="predicted"/>
<evidence type="ECO:0000313" key="2">
    <source>
        <dbReference type="Proteomes" id="UP000693981"/>
    </source>
</evidence>
<keyword evidence="2" id="KW-1185">Reference proteome</keyword>
<dbReference type="Proteomes" id="UP000693981">
    <property type="component" value="Unassembled WGS sequence"/>
</dbReference>
<dbReference type="AlphaFoldDB" id="A0A8T1WHP2"/>
<accession>A0A8T1WHP2</accession>
<sequence>MKVINVDDLVTRTIGSIVGSHWSATKLGDDADEVNSSEAEVTLLQILNFFRTPFGQLSFMNISTLKDATLSYMAASRGNLRNIHRCNHMSSVSSTDSTQSGGSSVADLKDYLDDQHTQINNVERITRYEINEMSKKLEVVVADNAELRKIVATQVKDIQVLQQTVEEQRSLMAKLYKKVREPKDRLSALVNGLRMTAAVAEKISDPNDRHDALINGLRMTAVVAEQ</sequence>
<dbReference type="EMBL" id="JAGDFL010000345">
    <property type="protein sequence ID" value="KAG7392048.1"/>
    <property type="molecule type" value="Genomic_DNA"/>
</dbReference>
<evidence type="ECO:0000313" key="1">
    <source>
        <dbReference type="EMBL" id="KAG7392048.1"/>
    </source>
</evidence>